<dbReference type="PROSITE" id="PS51724">
    <property type="entry name" value="SPOR"/>
    <property type="match status" value="1"/>
</dbReference>
<dbReference type="GO" id="GO:0042834">
    <property type="term" value="F:peptidoglycan binding"/>
    <property type="evidence" value="ECO:0007669"/>
    <property type="project" value="InterPro"/>
</dbReference>
<evidence type="ECO:0000313" key="3">
    <source>
        <dbReference type="Proteomes" id="UP000239532"/>
    </source>
</evidence>
<dbReference type="InterPro" id="IPR041268">
    <property type="entry name" value="HU-CCDC81_bac_2"/>
</dbReference>
<dbReference type="Pfam" id="PF05036">
    <property type="entry name" value="SPOR"/>
    <property type="match status" value="1"/>
</dbReference>
<dbReference type="InterPro" id="IPR007730">
    <property type="entry name" value="SPOR-like_dom"/>
</dbReference>
<feature type="domain" description="SPOR" evidence="1">
    <location>
        <begin position="250"/>
        <end position="326"/>
    </location>
</feature>
<gene>
    <name evidence="2" type="ORF">BST86_11495</name>
</gene>
<dbReference type="RefSeq" id="WP_105983378.1">
    <property type="nucleotide sequence ID" value="NZ_MQUC01000003.1"/>
</dbReference>
<dbReference type="Proteomes" id="UP000239532">
    <property type="component" value="Unassembled WGS sequence"/>
</dbReference>
<dbReference type="OrthoDB" id="653949at2"/>
<accession>A0A2S9WW19</accession>
<dbReference type="AlphaFoldDB" id="A0A2S9WW19"/>
<proteinExistence type="predicted"/>
<dbReference type="Gene3D" id="3.30.70.1070">
    <property type="entry name" value="Sporulation related repeat"/>
    <property type="match status" value="1"/>
</dbReference>
<organism evidence="2 3">
    <name type="scientific">Nonlabens agnitus</name>
    <dbReference type="NCBI Taxonomy" id="870484"/>
    <lineage>
        <taxon>Bacteria</taxon>
        <taxon>Pseudomonadati</taxon>
        <taxon>Bacteroidota</taxon>
        <taxon>Flavobacteriia</taxon>
        <taxon>Flavobacteriales</taxon>
        <taxon>Flavobacteriaceae</taxon>
        <taxon>Nonlabens</taxon>
    </lineage>
</organism>
<dbReference type="EMBL" id="MQUC01000003">
    <property type="protein sequence ID" value="PRP67669.1"/>
    <property type="molecule type" value="Genomic_DNA"/>
</dbReference>
<evidence type="ECO:0000259" key="1">
    <source>
        <dbReference type="PROSITE" id="PS51724"/>
    </source>
</evidence>
<protein>
    <submittedName>
        <fullName evidence="2">Sporulation protein</fullName>
    </submittedName>
</protein>
<reference evidence="2 3" key="1">
    <citation type="submission" date="2016-11" db="EMBL/GenBank/DDBJ databases">
        <title>Trade-off between light-utilization and light-protection in marine flavobacteria.</title>
        <authorList>
            <person name="Kumagai Y."/>
        </authorList>
    </citation>
    <scope>NUCLEOTIDE SEQUENCE [LARGE SCALE GENOMIC DNA]</scope>
    <source>
        <strain evidence="2 3">JCM 17109</strain>
    </source>
</reference>
<dbReference type="InterPro" id="IPR040495">
    <property type="entry name" value="HU-CCDC81_bac_1"/>
</dbReference>
<name>A0A2S9WW19_9FLAO</name>
<comment type="caution">
    <text evidence="2">The sequence shown here is derived from an EMBL/GenBank/DDBJ whole genome shotgun (WGS) entry which is preliminary data.</text>
</comment>
<dbReference type="InterPro" id="IPR036680">
    <property type="entry name" value="SPOR-like_sf"/>
</dbReference>
<dbReference type="Pfam" id="PF18175">
    <property type="entry name" value="HU-CCDC81_bac_2"/>
    <property type="match status" value="1"/>
</dbReference>
<keyword evidence="3" id="KW-1185">Reference proteome</keyword>
<evidence type="ECO:0000313" key="2">
    <source>
        <dbReference type="EMBL" id="PRP67669.1"/>
    </source>
</evidence>
<sequence length="331" mass="36549">MQIAAYISDLLYRHECVVVPNFGAFISRRVPAQHFASTHTLYPPKKGLSFNEQIQQNDGLLVNYISTVEKLPYEDAMQEIRNYVRFLDHEIDEKGEVTIHKVGRFTRNAEKALSFTPMYLVNYLPEAFGLSMQEVYAIDRTAIETAAVAPQPATAITTEESVATKTAEPIDTPVIQLETPASKSAAWVRAAAAVAILVAGSYLGVNSYQTQQFNDAVAVEEMANEQLKSKIQEASFFIPTPLPSVTMEVAPVVKNHHVVAGAFRDPANADKKVAQLKAQGFDAQRIGVNQYGLHNVAYASFADRNDAINELYRVRKLGNDGAWLLSGTLKK</sequence>
<dbReference type="SUPFAM" id="SSF110997">
    <property type="entry name" value="Sporulation related repeat"/>
    <property type="match status" value="1"/>
</dbReference>
<dbReference type="Pfam" id="PF18174">
    <property type="entry name" value="HU-CCDC81_bac_1"/>
    <property type="match status" value="1"/>
</dbReference>